<dbReference type="EMBL" id="JBHSBL010000030">
    <property type="protein sequence ID" value="MFC4072013.1"/>
    <property type="molecule type" value="Genomic_DNA"/>
</dbReference>
<proteinExistence type="predicted"/>
<organism evidence="1 2">
    <name type="scientific">Actinoplanes subglobosus</name>
    <dbReference type="NCBI Taxonomy" id="1547892"/>
    <lineage>
        <taxon>Bacteria</taxon>
        <taxon>Bacillati</taxon>
        <taxon>Actinomycetota</taxon>
        <taxon>Actinomycetes</taxon>
        <taxon>Micromonosporales</taxon>
        <taxon>Micromonosporaceae</taxon>
        <taxon>Actinoplanes</taxon>
    </lineage>
</organism>
<gene>
    <name evidence="1" type="ORF">ACFO0C_44365</name>
</gene>
<comment type="caution">
    <text evidence="1">The sequence shown here is derived from an EMBL/GenBank/DDBJ whole genome shotgun (WGS) entry which is preliminary data.</text>
</comment>
<evidence type="ECO:0000313" key="2">
    <source>
        <dbReference type="Proteomes" id="UP001595867"/>
    </source>
</evidence>
<keyword evidence="2" id="KW-1185">Reference proteome</keyword>
<protein>
    <submittedName>
        <fullName evidence="1">Uncharacterized protein</fullName>
    </submittedName>
</protein>
<name>A0ABV8JBY6_9ACTN</name>
<evidence type="ECO:0000313" key="1">
    <source>
        <dbReference type="EMBL" id="MFC4072013.1"/>
    </source>
</evidence>
<sequence>MSPDWDEDEYLQCLHDARRRYAWVMRRHAGLDATRAGIAAEKRYPFEASDDPYRGIAFHDEAWHRAMLDIHGNRYWISHPDLAEPPAEYRTIS</sequence>
<dbReference type="RefSeq" id="WP_378072889.1">
    <property type="nucleotide sequence ID" value="NZ_JBHSBL010000030.1"/>
</dbReference>
<reference evidence="2" key="1">
    <citation type="journal article" date="2019" name="Int. J. Syst. Evol. Microbiol.">
        <title>The Global Catalogue of Microorganisms (GCM) 10K type strain sequencing project: providing services to taxonomists for standard genome sequencing and annotation.</title>
        <authorList>
            <consortium name="The Broad Institute Genomics Platform"/>
            <consortium name="The Broad Institute Genome Sequencing Center for Infectious Disease"/>
            <person name="Wu L."/>
            <person name="Ma J."/>
        </authorList>
    </citation>
    <scope>NUCLEOTIDE SEQUENCE [LARGE SCALE GENOMIC DNA]</scope>
    <source>
        <strain evidence="2">TBRC 5832</strain>
    </source>
</reference>
<accession>A0ABV8JBY6</accession>
<dbReference type="Proteomes" id="UP001595867">
    <property type="component" value="Unassembled WGS sequence"/>
</dbReference>